<proteinExistence type="predicted"/>
<dbReference type="SMART" id="SM00530">
    <property type="entry name" value="HTH_XRE"/>
    <property type="match status" value="1"/>
</dbReference>
<gene>
    <name evidence="2" type="ORF">CLV43_101206</name>
</gene>
<dbReference type="PANTHER" id="PTHR35010">
    <property type="entry name" value="BLL4672 PROTEIN-RELATED"/>
    <property type="match status" value="1"/>
</dbReference>
<dbReference type="Pfam" id="PF13560">
    <property type="entry name" value="HTH_31"/>
    <property type="match status" value="1"/>
</dbReference>
<dbReference type="OrthoDB" id="4790304at2"/>
<dbReference type="Pfam" id="PF17765">
    <property type="entry name" value="MLTR_LBD"/>
    <property type="match status" value="1"/>
</dbReference>
<accession>A0A2T0TJV2</accession>
<keyword evidence="3" id="KW-1185">Reference proteome</keyword>
<evidence type="ECO:0000313" key="3">
    <source>
        <dbReference type="Proteomes" id="UP000239494"/>
    </source>
</evidence>
<dbReference type="InterPro" id="IPR041413">
    <property type="entry name" value="MLTR_LBD"/>
</dbReference>
<organism evidence="2 3">
    <name type="scientific">Umezawaea tangerina</name>
    <dbReference type="NCBI Taxonomy" id="84725"/>
    <lineage>
        <taxon>Bacteria</taxon>
        <taxon>Bacillati</taxon>
        <taxon>Actinomycetota</taxon>
        <taxon>Actinomycetes</taxon>
        <taxon>Pseudonocardiales</taxon>
        <taxon>Pseudonocardiaceae</taxon>
        <taxon>Umezawaea</taxon>
    </lineage>
</organism>
<feature type="domain" description="HTH cro/C1-type" evidence="1">
    <location>
        <begin position="33"/>
        <end position="80"/>
    </location>
</feature>
<dbReference type="PANTHER" id="PTHR35010:SF2">
    <property type="entry name" value="BLL4672 PROTEIN"/>
    <property type="match status" value="1"/>
</dbReference>
<dbReference type="InterPro" id="IPR010982">
    <property type="entry name" value="Lambda_DNA-bd_dom_sf"/>
</dbReference>
<dbReference type="GO" id="GO:0003677">
    <property type="term" value="F:DNA binding"/>
    <property type="evidence" value="ECO:0007669"/>
    <property type="project" value="InterPro"/>
</dbReference>
<name>A0A2T0TJV2_9PSEU</name>
<dbReference type="Gene3D" id="3.30.450.180">
    <property type="match status" value="1"/>
</dbReference>
<dbReference type="Gene3D" id="1.10.260.40">
    <property type="entry name" value="lambda repressor-like DNA-binding domains"/>
    <property type="match status" value="1"/>
</dbReference>
<evidence type="ECO:0000259" key="1">
    <source>
        <dbReference type="PROSITE" id="PS50943"/>
    </source>
</evidence>
<sequence>MTELGDFLQSRRARLTPEGTGLPTFGGRRRVPGLRREELAQLAGVSADYYGRLEQGRLANVSDEVLNAVARALRLDEGERTHLHNLARPPKRPVPAGRVRPGLRWLLANITGSPAYVLGGHMDIVAWNPLAAAMYGVDLDVHDNMARLIFLHPSSRELWTPWEDKANNTVGGLRMQAALHPDDPRMAALVEELSASPEFRALWAAHEVWTVPHGTMRLRHPRVGPLELAYEALPVPDAPEQMIITYSAEPGSPSAEAIAALATDGVALGTTGVGGGAE</sequence>
<dbReference type="SUPFAM" id="SSF47413">
    <property type="entry name" value="lambda repressor-like DNA-binding domains"/>
    <property type="match status" value="1"/>
</dbReference>
<dbReference type="EMBL" id="PVTF01000001">
    <property type="protein sequence ID" value="PRY45943.1"/>
    <property type="molecule type" value="Genomic_DNA"/>
</dbReference>
<dbReference type="InterPro" id="IPR001387">
    <property type="entry name" value="Cro/C1-type_HTH"/>
</dbReference>
<dbReference type="RefSeq" id="WP_106185045.1">
    <property type="nucleotide sequence ID" value="NZ_PVTF01000001.1"/>
</dbReference>
<dbReference type="PROSITE" id="PS50943">
    <property type="entry name" value="HTH_CROC1"/>
    <property type="match status" value="1"/>
</dbReference>
<dbReference type="CDD" id="cd00093">
    <property type="entry name" value="HTH_XRE"/>
    <property type="match status" value="1"/>
</dbReference>
<dbReference type="Proteomes" id="UP000239494">
    <property type="component" value="Unassembled WGS sequence"/>
</dbReference>
<reference evidence="2 3" key="1">
    <citation type="submission" date="2018-03" db="EMBL/GenBank/DDBJ databases">
        <title>Genomic Encyclopedia of Archaeal and Bacterial Type Strains, Phase II (KMG-II): from individual species to whole genera.</title>
        <authorList>
            <person name="Goeker M."/>
        </authorList>
    </citation>
    <scope>NUCLEOTIDE SEQUENCE [LARGE SCALE GENOMIC DNA]</scope>
    <source>
        <strain evidence="2 3">DSM 44720</strain>
    </source>
</reference>
<dbReference type="AlphaFoldDB" id="A0A2T0TJV2"/>
<evidence type="ECO:0000313" key="2">
    <source>
        <dbReference type="EMBL" id="PRY45943.1"/>
    </source>
</evidence>
<protein>
    <submittedName>
        <fullName evidence="2">Helix-turn-helix protein</fullName>
    </submittedName>
</protein>
<comment type="caution">
    <text evidence="2">The sequence shown here is derived from an EMBL/GenBank/DDBJ whole genome shotgun (WGS) entry which is preliminary data.</text>
</comment>